<sequence>MLMQRRKNENTTATIAADAVVCEEATLEGSITIGPRCIVHPKATIIAKDGPIVIGESNLIEEQTKIINRNLPGTEGNSPLIIGDNNLFEVGSEFEGKFIGSNNVLEAKAKVGPLTTLSNGCTVGSSVHLNAAERLPDNTVICGKDYLRQHARDKPAHQGQQLDFLKKILPNYHFLIKSKKHA</sequence>
<comment type="similarity">
    <text evidence="2">Belongs to the dynactin subunits 5/6 family. Dynactin subunit 6 subfamily.</text>
</comment>
<dbReference type="SUPFAM" id="SSF51161">
    <property type="entry name" value="Trimeric LpxA-like enzymes"/>
    <property type="match status" value="1"/>
</dbReference>
<evidence type="ECO:0000313" key="8">
    <source>
        <dbReference type="Proteomes" id="UP001642483"/>
    </source>
</evidence>
<evidence type="ECO:0000256" key="2">
    <source>
        <dbReference type="ARBA" id="ARBA00007719"/>
    </source>
</evidence>
<comment type="function">
    <text evidence="6">Part of the dynactin complex that activates the molecular motor dynein for ultra-processive transport along microtubules.</text>
</comment>
<evidence type="ECO:0000256" key="4">
    <source>
        <dbReference type="ARBA" id="ARBA00022490"/>
    </source>
</evidence>
<accession>A0ABP0FRV3</accession>
<evidence type="ECO:0000256" key="3">
    <source>
        <dbReference type="ARBA" id="ARBA00016573"/>
    </source>
</evidence>
<dbReference type="EMBL" id="CAWYQH010000090">
    <property type="protein sequence ID" value="CAK8682374.1"/>
    <property type="molecule type" value="Genomic_DNA"/>
</dbReference>
<evidence type="ECO:0000256" key="5">
    <source>
        <dbReference type="ARBA" id="ARBA00023212"/>
    </source>
</evidence>
<dbReference type="PANTHER" id="PTHR13072">
    <property type="entry name" value="DYNACTIN 6"/>
    <property type="match status" value="1"/>
</dbReference>
<proteinExistence type="inferred from homology"/>
<dbReference type="Gene3D" id="2.160.10.10">
    <property type="entry name" value="Hexapeptide repeat proteins"/>
    <property type="match status" value="1"/>
</dbReference>
<keyword evidence="5" id="KW-0206">Cytoskeleton</keyword>
<comment type="subcellular location">
    <subcellularLocation>
        <location evidence="1">Cytoplasm</location>
        <location evidence="1">Cytoskeleton</location>
    </subcellularLocation>
</comment>
<comment type="caution">
    <text evidence="7">The sequence shown here is derived from an EMBL/GenBank/DDBJ whole genome shotgun (WGS) entry which is preliminary data.</text>
</comment>
<organism evidence="7 8">
    <name type="scientific">Clavelina lepadiformis</name>
    <name type="common">Light-bulb sea squirt</name>
    <name type="synonym">Ascidia lepadiformis</name>
    <dbReference type="NCBI Taxonomy" id="159417"/>
    <lineage>
        <taxon>Eukaryota</taxon>
        <taxon>Metazoa</taxon>
        <taxon>Chordata</taxon>
        <taxon>Tunicata</taxon>
        <taxon>Ascidiacea</taxon>
        <taxon>Aplousobranchia</taxon>
        <taxon>Clavelinidae</taxon>
        <taxon>Clavelina</taxon>
    </lineage>
</organism>
<keyword evidence="4" id="KW-0963">Cytoplasm</keyword>
<dbReference type="Proteomes" id="UP001642483">
    <property type="component" value="Unassembled WGS sequence"/>
</dbReference>
<evidence type="ECO:0000313" key="7">
    <source>
        <dbReference type="EMBL" id="CAK8682374.1"/>
    </source>
</evidence>
<protein>
    <recommendedName>
        <fullName evidence="3">Dynactin subunit 6</fullName>
    </recommendedName>
</protein>
<name>A0ABP0FRV3_CLALP</name>
<evidence type="ECO:0000256" key="6">
    <source>
        <dbReference type="ARBA" id="ARBA00034687"/>
    </source>
</evidence>
<dbReference type="InterPro" id="IPR027777">
    <property type="entry name" value="DCTN6"/>
</dbReference>
<reference evidence="7 8" key="1">
    <citation type="submission" date="2024-02" db="EMBL/GenBank/DDBJ databases">
        <authorList>
            <person name="Daric V."/>
            <person name="Darras S."/>
        </authorList>
    </citation>
    <scope>NUCLEOTIDE SEQUENCE [LARGE SCALE GENOMIC DNA]</scope>
</reference>
<gene>
    <name evidence="7" type="ORF">CVLEPA_LOCUS13043</name>
</gene>
<dbReference type="PANTHER" id="PTHR13072:SF0">
    <property type="entry name" value="DYNACTIN SUBUNIT 6"/>
    <property type="match status" value="1"/>
</dbReference>
<dbReference type="CDD" id="cd04646">
    <property type="entry name" value="LbH_Dynactin_6"/>
    <property type="match status" value="1"/>
</dbReference>
<dbReference type="InterPro" id="IPR011004">
    <property type="entry name" value="Trimer_LpxA-like_sf"/>
</dbReference>
<keyword evidence="8" id="KW-1185">Reference proteome</keyword>
<evidence type="ECO:0000256" key="1">
    <source>
        <dbReference type="ARBA" id="ARBA00004245"/>
    </source>
</evidence>